<keyword evidence="1" id="KW-1133">Transmembrane helix</keyword>
<accession>A0A139L0Q9</accession>
<comment type="caution">
    <text evidence="2">The sequence shown here is derived from an EMBL/GenBank/DDBJ whole genome shotgun (WGS) entry which is preliminary data.</text>
</comment>
<keyword evidence="1" id="KW-0812">Transmembrane</keyword>
<name>A0A139L0Q9_BACT4</name>
<evidence type="ECO:0008006" key="4">
    <source>
        <dbReference type="Google" id="ProtNLM"/>
    </source>
</evidence>
<dbReference type="RefSeq" id="WP_061473094.1">
    <property type="nucleotide sequence ID" value="NZ_CP134821.1"/>
</dbReference>
<organism evidence="2 3">
    <name type="scientific">Bacteroides thetaiotaomicron</name>
    <dbReference type="NCBI Taxonomy" id="818"/>
    <lineage>
        <taxon>Bacteria</taxon>
        <taxon>Pseudomonadati</taxon>
        <taxon>Bacteroidota</taxon>
        <taxon>Bacteroidia</taxon>
        <taxon>Bacteroidales</taxon>
        <taxon>Bacteroidaceae</taxon>
        <taxon>Bacteroides</taxon>
    </lineage>
</organism>
<dbReference type="AlphaFoldDB" id="A0A139L0Q9"/>
<proteinExistence type="predicted"/>
<feature type="transmembrane region" description="Helical" evidence="1">
    <location>
        <begin position="480"/>
        <end position="502"/>
    </location>
</feature>
<sequence length="508" mass="57272">MDPIILTLIIIVVTIQIGIFIRTWHSLNKYVNIFKRVAFDRDEESHTIVVHDPSLFLSDNIVAPINQYLSKNEGAVADFLLIKDIVERNCDMKREEIDSQLPMPLYLGLMGTMLGIITGIGGIALKNGNGFSEFINKPSESIGILMGGVAIAMIASFIGILFTTCGSWIAKSATLKVEEGKNKFYTWIQTDLLPNIGGTANSIVMLQQNLMKFNRTFADNVNKLDQAFEKIGGCYRDQIALIEELQKLDMKNMATANVRVLQELNGCMPQLQQFYEYLQSVNNYISNVNALNHKLDANENRTKLIEEMGTFFKEEVSAISQRKAAISQTVGQVDDYLQKALENLMMNSETGMQKLNVALITQQDSFNSVLNRLQEDFPEKMKVTLATQQELFNNALIEQREEFKHRMQETVSLLDGLKDFLSKNSDLNSFKEELIVIAHEQKEQLALLANAIENITIHVDNELPNISSNVSIKIPQYAKYLLFGFAGIGIIAFLIMIVSYVFNLLLRV</sequence>
<gene>
    <name evidence="2" type="ORF">DW011_09250</name>
</gene>
<dbReference type="Proteomes" id="UP000283616">
    <property type="component" value="Unassembled WGS sequence"/>
</dbReference>
<feature type="transmembrane region" description="Helical" evidence="1">
    <location>
        <begin position="6"/>
        <end position="25"/>
    </location>
</feature>
<evidence type="ECO:0000313" key="3">
    <source>
        <dbReference type="Proteomes" id="UP000283616"/>
    </source>
</evidence>
<feature type="transmembrane region" description="Helical" evidence="1">
    <location>
        <begin position="103"/>
        <end position="124"/>
    </location>
</feature>
<keyword evidence="1" id="KW-0472">Membrane</keyword>
<evidence type="ECO:0000313" key="2">
    <source>
        <dbReference type="EMBL" id="RHL60619.1"/>
    </source>
</evidence>
<dbReference type="EMBL" id="QROV01000008">
    <property type="protein sequence ID" value="RHL60619.1"/>
    <property type="molecule type" value="Genomic_DNA"/>
</dbReference>
<protein>
    <recommendedName>
        <fullName evidence="4">MotA/TolQ/ExbB proton channel domain-containing protein</fullName>
    </recommendedName>
</protein>
<evidence type="ECO:0000256" key="1">
    <source>
        <dbReference type="SAM" id="Phobius"/>
    </source>
</evidence>
<feature type="transmembrane region" description="Helical" evidence="1">
    <location>
        <begin position="144"/>
        <end position="170"/>
    </location>
</feature>
<reference evidence="2 3" key="1">
    <citation type="submission" date="2018-08" db="EMBL/GenBank/DDBJ databases">
        <title>A genome reference for cultivated species of the human gut microbiota.</title>
        <authorList>
            <person name="Zou Y."/>
            <person name="Xue W."/>
            <person name="Luo G."/>
        </authorList>
    </citation>
    <scope>NUCLEOTIDE SEQUENCE [LARGE SCALE GENOMIC DNA]</scope>
    <source>
        <strain evidence="2 3">AF37-12</strain>
    </source>
</reference>